<accession>A0A504JQT5</accession>
<protein>
    <submittedName>
        <fullName evidence="1">Uncharacterized protein</fullName>
    </submittedName>
</protein>
<proteinExistence type="predicted"/>
<comment type="caution">
    <text evidence="1">The sequence shown here is derived from an EMBL/GenBank/DDBJ whole genome shotgun (WGS) entry which is preliminary data.</text>
</comment>
<name>A0A504JQT5_9FLAO</name>
<dbReference type="Proteomes" id="UP000315540">
    <property type="component" value="Unassembled WGS sequence"/>
</dbReference>
<evidence type="ECO:0000313" key="1">
    <source>
        <dbReference type="EMBL" id="TPN89229.1"/>
    </source>
</evidence>
<gene>
    <name evidence="1" type="ORF">FHK87_03105</name>
</gene>
<dbReference type="EMBL" id="VFWZ01000001">
    <property type="protein sequence ID" value="TPN89229.1"/>
    <property type="molecule type" value="Genomic_DNA"/>
</dbReference>
<dbReference type="RefSeq" id="WP_140589643.1">
    <property type="nucleotide sequence ID" value="NZ_VFWZ01000001.1"/>
</dbReference>
<keyword evidence="2" id="KW-1185">Reference proteome</keyword>
<dbReference type="AlphaFoldDB" id="A0A504JQT5"/>
<sequence>MAHVDIRYRNKSFEENPHLITWVQLFLINLLSSVIDRDLWMDELIEEWEMNLEIDIYKYIFDKEILNSKEKEDWAIGFLKNAEDKMNELTLKEFAKLIDEEISEKVDYYRIKNVLIRLRVMIENSRETS</sequence>
<organism evidence="1 2">
    <name type="scientific">Aquimarina algicola</name>
    <dbReference type="NCBI Taxonomy" id="2589995"/>
    <lineage>
        <taxon>Bacteria</taxon>
        <taxon>Pseudomonadati</taxon>
        <taxon>Bacteroidota</taxon>
        <taxon>Flavobacteriia</taxon>
        <taxon>Flavobacteriales</taxon>
        <taxon>Flavobacteriaceae</taxon>
        <taxon>Aquimarina</taxon>
    </lineage>
</organism>
<reference evidence="1 2" key="1">
    <citation type="submission" date="2019-06" db="EMBL/GenBank/DDBJ databases">
        <authorList>
            <person name="Meng X."/>
        </authorList>
    </citation>
    <scope>NUCLEOTIDE SEQUENCE [LARGE SCALE GENOMIC DNA]</scope>
    <source>
        <strain evidence="1 2">M625</strain>
    </source>
</reference>
<evidence type="ECO:0000313" key="2">
    <source>
        <dbReference type="Proteomes" id="UP000315540"/>
    </source>
</evidence>